<dbReference type="SUPFAM" id="SSF53474">
    <property type="entry name" value="alpha/beta-Hydrolases"/>
    <property type="match status" value="1"/>
</dbReference>
<keyword evidence="2" id="KW-0012">Acyltransferase</keyword>
<dbReference type="GO" id="GO:0016746">
    <property type="term" value="F:acyltransferase activity"/>
    <property type="evidence" value="ECO:0007669"/>
    <property type="project" value="UniProtKB-KW"/>
</dbReference>
<dbReference type="InterPro" id="IPR000639">
    <property type="entry name" value="Epox_hydrolase-like"/>
</dbReference>
<keyword evidence="2" id="KW-0808">Transferase</keyword>
<organism evidence="2 3">
    <name type="scientific">Solemya velum gill symbiont</name>
    <dbReference type="NCBI Taxonomy" id="2340"/>
    <lineage>
        <taxon>Bacteria</taxon>
        <taxon>Pseudomonadati</taxon>
        <taxon>Pseudomonadota</taxon>
        <taxon>Gammaproteobacteria</taxon>
        <taxon>sulfur-oxidizing symbionts</taxon>
    </lineage>
</organism>
<dbReference type="STRING" id="2340.JV46_05250"/>
<reference evidence="2 3" key="1">
    <citation type="journal article" date="2014" name="BMC Genomics">
        <title>The genome of the intracellular bacterium of the coastal bivalve, Solemya velum: a blueprint for thriving in and out of symbiosis.</title>
        <authorList>
            <person name="Dmytrenko O."/>
            <person name="Russell S.L."/>
            <person name="Loo W.T."/>
            <person name="Fontanez K.M."/>
            <person name="Liao L."/>
            <person name="Roeselers G."/>
            <person name="Sharma R."/>
            <person name="Stewart F.J."/>
            <person name="Newton I.L."/>
            <person name="Woyke T."/>
            <person name="Wu D."/>
            <person name="Lang J.M."/>
            <person name="Eisen J.A."/>
            <person name="Cavanaugh C.M."/>
        </authorList>
    </citation>
    <scope>NUCLEOTIDE SEQUENCE [LARGE SCALE GENOMIC DNA]</scope>
    <source>
        <strain evidence="2 3">WH</strain>
    </source>
</reference>
<accession>A0A0B0H8W0</accession>
<dbReference type="Proteomes" id="UP000030856">
    <property type="component" value="Unassembled WGS sequence"/>
</dbReference>
<gene>
    <name evidence="2" type="ORF">JV46_05250</name>
</gene>
<name>A0A0B0H8W0_SOVGS</name>
<evidence type="ECO:0000313" key="2">
    <source>
        <dbReference type="EMBL" id="KHF25107.1"/>
    </source>
</evidence>
<dbReference type="Gene3D" id="3.40.50.1820">
    <property type="entry name" value="alpha/beta hydrolase"/>
    <property type="match status" value="1"/>
</dbReference>
<dbReference type="InterPro" id="IPR050266">
    <property type="entry name" value="AB_hydrolase_sf"/>
</dbReference>
<proteinExistence type="predicted"/>
<dbReference type="InterPro" id="IPR000073">
    <property type="entry name" value="AB_hydrolase_1"/>
</dbReference>
<evidence type="ECO:0000259" key="1">
    <source>
        <dbReference type="Pfam" id="PF00561"/>
    </source>
</evidence>
<dbReference type="RefSeq" id="WP_043117335.1">
    <property type="nucleotide sequence ID" value="NZ_JRAA01000002.1"/>
</dbReference>
<dbReference type="EMBL" id="JRAA01000002">
    <property type="protein sequence ID" value="KHF25107.1"/>
    <property type="molecule type" value="Genomic_DNA"/>
</dbReference>
<protein>
    <submittedName>
        <fullName evidence="2">Acyltransferase-like protein</fullName>
    </submittedName>
</protein>
<keyword evidence="3" id="KW-1185">Reference proteome</keyword>
<dbReference type="PRINTS" id="PR00412">
    <property type="entry name" value="EPOXHYDRLASE"/>
</dbReference>
<feature type="domain" description="AB hydrolase-1" evidence="1">
    <location>
        <begin position="14"/>
        <end position="237"/>
    </location>
</feature>
<dbReference type="eggNOG" id="COG0596">
    <property type="taxonomic scope" value="Bacteria"/>
</dbReference>
<evidence type="ECO:0000313" key="3">
    <source>
        <dbReference type="Proteomes" id="UP000030856"/>
    </source>
</evidence>
<dbReference type="AlphaFoldDB" id="A0A0B0H8W0"/>
<dbReference type="OrthoDB" id="9785847at2"/>
<comment type="caution">
    <text evidence="2">The sequence shown here is derived from an EMBL/GenBank/DDBJ whole genome shotgun (WGS) entry which is preliminary data.</text>
</comment>
<dbReference type="Pfam" id="PF00561">
    <property type="entry name" value="Abhydrolase_1"/>
    <property type="match status" value="1"/>
</dbReference>
<sequence>MAIGHTIIGSGPETVFVLHGWFGDYSVWEPTFPALDKETFTYVFIDYRGYGKSADIDGSYTTSEIASDTIELIDSLYCDSFHLVGHSMGGMAMQRVMLDIDDRERVKSAVGIDPVPACGAQLDEQTWPMFEGAIESDENRYNILDFTTGNRNSSAWLNYMVERSRNTTTVPAFTGYLNAWVKESFSDEVVGLETPTLVCLGEHDQAFTKEAMEATYFAWLPNSELEFIANAGHYPMQEAPVNLATIMNAFMKKHI</sequence>
<dbReference type="InterPro" id="IPR029058">
    <property type="entry name" value="AB_hydrolase_fold"/>
</dbReference>
<dbReference type="PANTHER" id="PTHR43798">
    <property type="entry name" value="MONOACYLGLYCEROL LIPASE"/>
    <property type="match status" value="1"/>
</dbReference>